<dbReference type="OrthoDB" id="9791827at2"/>
<dbReference type="HOGENOM" id="CLU_056705_0_0_6"/>
<name>K8WF31_9GAMM</name>
<accession>K8WF31</accession>
<sequence length="310" mass="36580">MKKVEYLLKKLRTAVINDKLYLTNKFIKNIGYVPNFKDPKSFNEKVNFRMLYDRNPLYTQLADKLAAREYIKHKIGEKYLVPILATYNNINEIDINKLPNSFVLKCSHDSGSSIICNNKSKFDLYKAKEKLSLHLIKNLYYITRERHYKNIPAKIICEQYIDLFGTKNRKLVPETCRVHCFAGKPMYIEIDYTAECGTEYINIYDTQWQLQTMTFGYPNMLEPVDEPPLFQEMLKLAQRLVSPFDYCRADFLMSENTLYFSELTFAPNAGRTKIQPLSWDFKLGELWEQRIFNHTHPIMLTETADNGERH</sequence>
<dbReference type="Proteomes" id="UP000010290">
    <property type="component" value="Chromosome"/>
</dbReference>
<reference evidence="1 2" key="1">
    <citation type="journal article" date="2012" name="BMC Genomics">
        <title>Comparative genomics of bacteria in the genus Providencia isolated from wild Drosophila melanogaster.</title>
        <authorList>
            <person name="Galac M.R."/>
            <person name="Lazzaro B.P."/>
        </authorList>
    </citation>
    <scope>NUCLEOTIDE SEQUENCE [LARGE SCALE GENOMIC DNA]</scope>
    <source>
        <strain evidence="1 2">DSM 19967</strain>
    </source>
</reference>
<dbReference type="GO" id="GO:0016740">
    <property type="term" value="F:transferase activity"/>
    <property type="evidence" value="ECO:0007669"/>
    <property type="project" value="UniProtKB-KW"/>
</dbReference>
<evidence type="ECO:0000313" key="1">
    <source>
        <dbReference type="EMBL" id="EKT58531.1"/>
    </source>
</evidence>
<dbReference type="RefSeq" id="WP_008915326.1">
    <property type="nucleotide sequence ID" value="NZ_CM001773.1"/>
</dbReference>
<keyword evidence="2" id="KW-1185">Reference proteome</keyword>
<keyword evidence="1" id="KW-0808">Transferase</keyword>
<protein>
    <submittedName>
        <fullName evidence="1">Glycosyltransferase</fullName>
    </submittedName>
</protein>
<dbReference type="Pfam" id="PF14305">
    <property type="entry name" value="ATPgrasp_TupA"/>
    <property type="match status" value="1"/>
</dbReference>
<organism evidence="1 2">
    <name type="scientific">Providencia sneebia DSM 19967</name>
    <dbReference type="NCBI Taxonomy" id="1141660"/>
    <lineage>
        <taxon>Bacteria</taxon>
        <taxon>Pseudomonadati</taxon>
        <taxon>Pseudomonadota</taxon>
        <taxon>Gammaproteobacteria</taxon>
        <taxon>Enterobacterales</taxon>
        <taxon>Morganellaceae</taxon>
        <taxon>Providencia</taxon>
    </lineage>
</organism>
<dbReference type="EMBL" id="AKKN01000007">
    <property type="protein sequence ID" value="EKT58531.1"/>
    <property type="molecule type" value="Genomic_DNA"/>
</dbReference>
<dbReference type="PATRIC" id="fig|1141660.3.peg.1491"/>
<dbReference type="SUPFAM" id="SSF56059">
    <property type="entry name" value="Glutathione synthetase ATP-binding domain-like"/>
    <property type="match status" value="1"/>
</dbReference>
<dbReference type="InterPro" id="IPR029465">
    <property type="entry name" value="ATPgrasp_TupA"/>
</dbReference>
<evidence type="ECO:0000313" key="2">
    <source>
        <dbReference type="Proteomes" id="UP000010290"/>
    </source>
</evidence>
<dbReference type="AlphaFoldDB" id="K8WF31"/>
<comment type="caution">
    <text evidence="1">The sequence shown here is derived from an EMBL/GenBank/DDBJ whole genome shotgun (WGS) entry which is preliminary data.</text>
</comment>
<proteinExistence type="predicted"/>
<gene>
    <name evidence="1" type="ORF">OO7_07434</name>
</gene>